<comment type="caution">
    <text evidence="1">The sequence shown here is derived from an EMBL/GenBank/DDBJ whole genome shotgun (WGS) entry which is preliminary data.</text>
</comment>
<keyword evidence="2" id="KW-1185">Reference proteome</keyword>
<reference evidence="1" key="1">
    <citation type="submission" date="2023-04" db="EMBL/GenBank/DDBJ databases">
        <title>Draft Genome sequencing of Naganishia species isolated from polar environments using Oxford Nanopore Technology.</title>
        <authorList>
            <person name="Leo P."/>
            <person name="Venkateswaran K."/>
        </authorList>
    </citation>
    <scope>NUCLEOTIDE SEQUENCE</scope>
    <source>
        <strain evidence="1">MNA-CCFEE 5262</strain>
    </source>
</reference>
<evidence type="ECO:0000313" key="1">
    <source>
        <dbReference type="EMBL" id="KAJ9112847.1"/>
    </source>
</evidence>
<dbReference type="Proteomes" id="UP001230649">
    <property type="component" value="Unassembled WGS sequence"/>
</dbReference>
<evidence type="ECO:0000313" key="2">
    <source>
        <dbReference type="Proteomes" id="UP001230649"/>
    </source>
</evidence>
<sequence>MAIQPEANYPEGMEPPTLQGIQAAHNRIKPYVHRTPLLTSTGLDALASQAVQDVETTDGKPVQLSLGLKAENLQRIGAFKARGAMNAVLKYLETEPADEKNVELNLVTHSSGNFAQALALVAHSMTSPEKSIKATIIMSSIASPAKKAGVIGYGARIVDCEPHNRVEICDNEIKRLQAEGRKVAHFPPYDHVDIIEGQGTCMVEVEQQAQEVWGSGARPDVVLCPVGGGGLMSGVAIASKGYFGKQGVKVIGAEPAGANDAHGSFYGKAWQPAVVPIRTVCDGLLTATGNITYPALLANVDDIILAEDDSTIRAMKFIWERMKIIIEPSSALAPATILGNTLGGSEDPIEWKRIVGEVVQAKRERGELEPEKLKVVVVISGGNVVLTQVLRMFEKLENEQ</sequence>
<accession>A0ACC2WQN1</accession>
<gene>
    <name evidence="1" type="ORF">QFC20_002175</name>
</gene>
<proteinExistence type="predicted"/>
<protein>
    <submittedName>
        <fullName evidence="1">Uncharacterized protein</fullName>
    </submittedName>
</protein>
<organism evidence="1 2">
    <name type="scientific">Naganishia adeliensis</name>
    <dbReference type="NCBI Taxonomy" id="92952"/>
    <lineage>
        <taxon>Eukaryota</taxon>
        <taxon>Fungi</taxon>
        <taxon>Dikarya</taxon>
        <taxon>Basidiomycota</taxon>
        <taxon>Agaricomycotina</taxon>
        <taxon>Tremellomycetes</taxon>
        <taxon>Filobasidiales</taxon>
        <taxon>Filobasidiaceae</taxon>
        <taxon>Naganishia</taxon>
    </lineage>
</organism>
<name>A0ACC2WQN1_9TREE</name>
<dbReference type="EMBL" id="JASBWS010000014">
    <property type="protein sequence ID" value="KAJ9112847.1"/>
    <property type="molecule type" value="Genomic_DNA"/>
</dbReference>